<keyword evidence="5" id="KW-0539">Nucleus</keyword>
<dbReference type="SUPFAM" id="SSF57701">
    <property type="entry name" value="Zn2/Cys6 DNA-binding domain"/>
    <property type="match status" value="1"/>
</dbReference>
<dbReference type="Proteomes" id="UP000184073">
    <property type="component" value="Unassembled WGS sequence"/>
</dbReference>
<proteinExistence type="predicted"/>
<dbReference type="CDD" id="cd12148">
    <property type="entry name" value="fungal_TF_MHR"/>
    <property type="match status" value="1"/>
</dbReference>
<name>A0A1L9Q225_ASPVE</name>
<dbReference type="GO" id="GO:0000981">
    <property type="term" value="F:DNA-binding transcription factor activity, RNA polymerase II-specific"/>
    <property type="evidence" value="ECO:0007669"/>
    <property type="project" value="InterPro"/>
</dbReference>
<keyword evidence="2" id="KW-0805">Transcription regulation</keyword>
<organism evidence="7 8">
    <name type="scientific">Aspergillus versicolor CBS 583.65</name>
    <dbReference type="NCBI Taxonomy" id="1036611"/>
    <lineage>
        <taxon>Eukaryota</taxon>
        <taxon>Fungi</taxon>
        <taxon>Dikarya</taxon>
        <taxon>Ascomycota</taxon>
        <taxon>Pezizomycotina</taxon>
        <taxon>Eurotiomycetes</taxon>
        <taxon>Eurotiomycetidae</taxon>
        <taxon>Eurotiales</taxon>
        <taxon>Aspergillaceae</taxon>
        <taxon>Aspergillus</taxon>
        <taxon>Aspergillus subgen. Nidulantes</taxon>
    </lineage>
</organism>
<dbReference type="Gene3D" id="4.10.240.10">
    <property type="entry name" value="Zn(2)-C6 fungal-type DNA-binding domain"/>
    <property type="match status" value="1"/>
</dbReference>
<dbReference type="EMBL" id="KV878138">
    <property type="protein sequence ID" value="OJJ07752.1"/>
    <property type="molecule type" value="Genomic_DNA"/>
</dbReference>
<dbReference type="GO" id="GO:0003677">
    <property type="term" value="F:DNA binding"/>
    <property type="evidence" value="ECO:0007669"/>
    <property type="project" value="UniProtKB-KW"/>
</dbReference>
<dbReference type="PROSITE" id="PS50048">
    <property type="entry name" value="ZN2_CY6_FUNGAL_2"/>
    <property type="match status" value="1"/>
</dbReference>
<dbReference type="STRING" id="1036611.A0A1L9Q225"/>
<dbReference type="GeneID" id="63733673"/>
<dbReference type="CDD" id="cd00067">
    <property type="entry name" value="GAL4"/>
    <property type="match status" value="1"/>
</dbReference>
<evidence type="ECO:0000256" key="2">
    <source>
        <dbReference type="ARBA" id="ARBA00023015"/>
    </source>
</evidence>
<dbReference type="InterPro" id="IPR036864">
    <property type="entry name" value="Zn2-C6_fun-type_DNA-bd_sf"/>
</dbReference>
<protein>
    <recommendedName>
        <fullName evidence="6">Zn(2)-C6 fungal-type domain-containing protein</fullName>
    </recommendedName>
</protein>
<dbReference type="OrthoDB" id="10001928at2759"/>
<dbReference type="RefSeq" id="XP_040673514.1">
    <property type="nucleotide sequence ID" value="XM_040818162.1"/>
</dbReference>
<dbReference type="InterPro" id="IPR007219">
    <property type="entry name" value="XnlR_reg_dom"/>
</dbReference>
<evidence type="ECO:0000313" key="7">
    <source>
        <dbReference type="EMBL" id="OJJ07752.1"/>
    </source>
</evidence>
<evidence type="ECO:0000256" key="3">
    <source>
        <dbReference type="ARBA" id="ARBA00023125"/>
    </source>
</evidence>
<dbReference type="GO" id="GO:0008270">
    <property type="term" value="F:zinc ion binding"/>
    <property type="evidence" value="ECO:0007669"/>
    <property type="project" value="InterPro"/>
</dbReference>
<reference evidence="8" key="1">
    <citation type="journal article" date="2017" name="Genome Biol.">
        <title>Comparative genomics reveals high biological diversity and specific adaptations in the industrially and medically important fungal genus Aspergillus.</title>
        <authorList>
            <person name="de Vries R.P."/>
            <person name="Riley R."/>
            <person name="Wiebenga A."/>
            <person name="Aguilar-Osorio G."/>
            <person name="Amillis S."/>
            <person name="Uchima C.A."/>
            <person name="Anderluh G."/>
            <person name="Asadollahi M."/>
            <person name="Askin M."/>
            <person name="Barry K."/>
            <person name="Battaglia E."/>
            <person name="Bayram O."/>
            <person name="Benocci T."/>
            <person name="Braus-Stromeyer S.A."/>
            <person name="Caldana C."/>
            <person name="Canovas D."/>
            <person name="Cerqueira G.C."/>
            <person name="Chen F."/>
            <person name="Chen W."/>
            <person name="Choi C."/>
            <person name="Clum A."/>
            <person name="Dos Santos R.A."/>
            <person name="Damasio A.R."/>
            <person name="Diallinas G."/>
            <person name="Emri T."/>
            <person name="Fekete E."/>
            <person name="Flipphi M."/>
            <person name="Freyberg S."/>
            <person name="Gallo A."/>
            <person name="Gournas C."/>
            <person name="Habgood R."/>
            <person name="Hainaut M."/>
            <person name="Harispe M.L."/>
            <person name="Henrissat B."/>
            <person name="Hilden K.S."/>
            <person name="Hope R."/>
            <person name="Hossain A."/>
            <person name="Karabika E."/>
            <person name="Karaffa L."/>
            <person name="Karanyi Z."/>
            <person name="Krasevec N."/>
            <person name="Kuo A."/>
            <person name="Kusch H."/>
            <person name="LaButti K."/>
            <person name="Lagendijk E.L."/>
            <person name="Lapidus A."/>
            <person name="Levasseur A."/>
            <person name="Lindquist E."/>
            <person name="Lipzen A."/>
            <person name="Logrieco A.F."/>
            <person name="MacCabe A."/>
            <person name="Maekelae M.R."/>
            <person name="Malavazi I."/>
            <person name="Melin P."/>
            <person name="Meyer V."/>
            <person name="Mielnichuk N."/>
            <person name="Miskei M."/>
            <person name="Molnar A.P."/>
            <person name="Mule G."/>
            <person name="Ngan C.Y."/>
            <person name="Orejas M."/>
            <person name="Orosz E."/>
            <person name="Ouedraogo J.P."/>
            <person name="Overkamp K.M."/>
            <person name="Park H.-S."/>
            <person name="Perrone G."/>
            <person name="Piumi F."/>
            <person name="Punt P.J."/>
            <person name="Ram A.F."/>
            <person name="Ramon A."/>
            <person name="Rauscher S."/>
            <person name="Record E."/>
            <person name="Riano-Pachon D.M."/>
            <person name="Robert V."/>
            <person name="Roehrig J."/>
            <person name="Ruller R."/>
            <person name="Salamov A."/>
            <person name="Salih N.S."/>
            <person name="Samson R.A."/>
            <person name="Sandor E."/>
            <person name="Sanguinetti M."/>
            <person name="Schuetze T."/>
            <person name="Sepcic K."/>
            <person name="Shelest E."/>
            <person name="Sherlock G."/>
            <person name="Sophianopoulou V."/>
            <person name="Squina F.M."/>
            <person name="Sun H."/>
            <person name="Susca A."/>
            <person name="Todd R.B."/>
            <person name="Tsang A."/>
            <person name="Unkles S.E."/>
            <person name="van de Wiele N."/>
            <person name="van Rossen-Uffink D."/>
            <person name="Oliveira J.V."/>
            <person name="Vesth T.C."/>
            <person name="Visser J."/>
            <person name="Yu J.-H."/>
            <person name="Zhou M."/>
            <person name="Andersen M.R."/>
            <person name="Archer D.B."/>
            <person name="Baker S.E."/>
            <person name="Benoit I."/>
            <person name="Brakhage A.A."/>
            <person name="Braus G.H."/>
            <person name="Fischer R."/>
            <person name="Frisvad J.C."/>
            <person name="Goldman G.H."/>
            <person name="Houbraken J."/>
            <person name="Oakley B."/>
            <person name="Pocsi I."/>
            <person name="Scazzocchio C."/>
            <person name="Seiboth B."/>
            <person name="vanKuyk P.A."/>
            <person name="Wortman J."/>
            <person name="Dyer P.S."/>
            <person name="Grigoriev I.V."/>
        </authorList>
    </citation>
    <scope>NUCLEOTIDE SEQUENCE [LARGE SCALE GENOMIC DNA]</scope>
    <source>
        <strain evidence="8">CBS 583.65</strain>
    </source>
</reference>
<feature type="domain" description="Zn(2)-C6 fungal-type" evidence="6">
    <location>
        <begin position="26"/>
        <end position="56"/>
    </location>
</feature>
<keyword evidence="1" id="KW-0479">Metal-binding</keyword>
<keyword evidence="4" id="KW-0804">Transcription</keyword>
<dbReference type="GO" id="GO:0006351">
    <property type="term" value="P:DNA-templated transcription"/>
    <property type="evidence" value="ECO:0007669"/>
    <property type="project" value="InterPro"/>
</dbReference>
<sequence length="741" mass="82754">MATKSRMYPSQIESVGCSLRSGMAQACDRCRSKKIRCDRALPYCAQCAAVGFECKTSDKLSRRAFPRGYTKSLEEHVKCLAAEVKELRSLLHRKDESMASIYIPQLRAFSDTMRAESFGISSSRSFAETFKIRLVDQKQVSLAISIEELTASPPSLAHSGTHAGPQTTPRLVTDQLLTVFFQQWAPLYPVVNRLAILRIYEKYLSNPGSFRENMIELAQLYLVFSIAALPVTSRSSRDPVLFEGIWLPILQSLSGNISILTLQCYVLAQVYCMTKGDYSTLLHYRLLAVGLCHQLNLHESQKGFESNPLLAETRKKDRFCAVLTNVPVLLHEKDIRTEYPKDIDEQNVTETGFLPTLPGESTRISSALALFAASRILNCVLDDIYPFKGGYSIQLAKVCTIGESLDKWVKNLPANLCVVFSEGKPTNTTTCNWSPALSIVYYFIRSLIYRPVLCFGDLKTLYLPSISAIADSSKCIVQAIQLVDDGDLCLPVAINRRELISSSGFGLLWLDIGLRPLSNRVPVNQIQELLFMIVKLLKTESPGAAAEFNAMVTYLAPLGYQKHITTTGPCEGSPPVQKLVRSPTKESEMWEACPMRHSSLSQLHEQNVLSSCSNSIPNNYVSFTKPQARLRNWEGLPADDTERQYTADRNKQYSFMQFRRESLPTLVATSTPARESLFSAWESVISDLDQACPNIFTGICGGKEFIENYGPSAYATPEIMQKEAHIATRTTEVLQNMPCED</sequence>
<dbReference type="PANTHER" id="PTHR46910:SF12">
    <property type="entry name" value="REGULATORY PROTEIN CAT8"/>
    <property type="match status" value="1"/>
</dbReference>
<dbReference type="Pfam" id="PF00172">
    <property type="entry name" value="Zn_clus"/>
    <property type="match status" value="1"/>
</dbReference>
<dbReference type="VEuPathDB" id="FungiDB:ASPVEDRAFT_877887"/>
<keyword evidence="8" id="KW-1185">Reference proteome</keyword>
<keyword evidence="3" id="KW-0238">DNA-binding</keyword>
<dbReference type="PROSITE" id="PS00463">
    <property type="entry name" value="ZN2_CY6_FUNGAL_1"/>
    <property type="match status" value="1"/>
</dbReference>
<dbReference type="InterPro" id="IPR050987">
    <property type="entry name" value="AtrR-like"/>
</dbReference>
<dbReference type="PANTHER" id="PTHR46910">
    <property type="entry name" value="TRANSCRIPTION FACTOR PDR1"/>
    <property type="match status" value="1"/>
</dbReference>
<dbReference type="AlphaFoldDB" id="A0A1L9Q225"/>
<dbReference type="Pfam" id="PF04082">
    <property type="entry name" value="Fungal_trans"/>
    <property type="match status" value="1"/>
</dbReference>
<accession>A0A1L9Q225</accession>
<dbReference type="InterPro" id="IPR001138">
    <property type="entry name" value="Zn2Cys6_DnaBD"/>
</dbReference>
<evidence type="ECO:0000256" key="5">
    <source>
        <dbReference type="ARBA" id="ARBA00023242"/>
    </source>
</evidence>
<dbReference type="SMART" id="SM00066">
    <property type="entry name" value="GAL4"/>
    <property type="match status" value="1"/>
</dbReference>
<gene>
    <name evidence="7" type="ORF">ASPVEDRAFT_877887</name>
</gene>
<evidence type="ECO:0000259" key="6">
    <source>
        <dbReference type="PROSITE" id="PS50048"/>
    </source>
</evidence>
<evidence type="ECO:0000256" key="1">
    <source>
        <dbReference type="ARBA" id="ARBA00022723"/>
    </source>
</evidence>
<evidence type="ECO:0000256" key="4">
    <source>
        <dbReference type="ARBA" id="ARBA00023163"/>
    </source>
</evidence>
<evidence type="ECO:0000313" key="8">
    <source>
        <dbReference type="Proteomes" id="UP000184073"/>
    </source>
</evidence>
<dbReference type="CDD" id="cd15485">
    <property type="entry name" value="ZIP_Cat8"/>
    <property type="match status" value="1"/>
</dbReference>